<proteinExistence type="predicted"/>
<evidence type="ECO:0000313" key="3">
    <source>
        <dbReference type="Proteomes" id="UP001281761"/>
    </source>
</evidence>
<feature type="coiled-coil region" evidence="1">
    <location>
        <begin position="157"/>
        <end position="242"/>
    </location>
</feature>
<dbReference type="EMBL" id="JARBJD010000196">
    <property type="protein sequence ID" value="KAK2947569.1"/>
    <property type="molecule type" value="Genomic_DNA"/>
</dbReference>
<name>A0ABQ9X748_9EUKA</name>
<sequence>MVNPCVWSLLCGGSLSCLEVEGVLSSGIVERLCAVISSEDESESESGSVDVLETLVVLDRLCSGLRSHIDNEQHSESKHKRNEEWKEDSFSLTRRCGFALARIEKAVLTLGHSLGKRTPDEKIRQLQEKVGGIAFRHFSSSIQMPMSGEIGAIGIDMAAVRREMEDNMRQMEMREKEREMAARKAEEERQREFSRKMREMEEMKRMNEELIEEGRLRREEKKREEEQKRKVEEEERRKTVKEGAAAIEVFQHDKFTLAGNIFTMNGGNNFHLLSHSFGAVVVRITSIIRAIGGSFYFGLISPNLTEQAKTAQNWFMDMKGGAGWNCYSSCRFSRQNGKDSHVGSACKAGAGGQRVVMEADGREGKRTLKLSQDGETQPVFFSNIPVPFRFGIQGYKSGVSVEIVSSEVLQEPSMVGGSFEVKMD</sequence>
<keyword evidence="3" id="KW-1185">Reference proteome</keyword>
<protein>
    <submittedName>
        <fullName evidence="2">Uncharacterized protein</fullName>
    </submittedName>
</protein>
<organism evidence="2 3">
    <name type="scientific">Blattamonas nauphoetae</name>
    <dbReference type="NCBI Taxonomy" id="2049346"/>
    <lineage>
        <taxon>Eukaryota</taxon>
        <taxon>Metamonada</taxon>
        <taxon>Preaxostyla</taxon>
        <taxon>Oxymonadida</taxon>
        <taxon>Blattamonas</taxon>
    </lineage>
</organism>
<keyword evidence="1" id="KW-0175">Coiled coil</keyword>
<evidence type="ECO:0000256" key="1">
    <source>
        <dbReference type="SAM" id="Coils"/>
    </source>
</evidence>
<reference evidence="2 3" key="1">
    <citation type="journal article" date="2022" name="bioRxiv">
        <title>Genomics of Preaxostyla Flagellates Illuminates Evolutionary Transitions and the Path Towards Mitochondrial Loss.</title>
        <authorList>
            <person name="Novak L.V.F."/>
            <person name="Treitli S.C."/>
            <person name="Pyrih J."/>
            <person name="Halakuc P."/>
            <person name="Pipaliya S.V."/>
            <person name="Vacek V."/>
            <person name="Brzon O."/>
            <person name="Soukal P."/>
            <person name="Eme L."/>
            <person name="Dacks J.B."/>
            <person name="Karnkowska A."/>
            <person name="Elias M."/>
            <person name="Hampl V."/>
        </authorList>
    </citation>
    <scope>NUCLEOTIDE SEQUENCE [LARGE SCALE GENOMIC DNA]</scope>
    <source>
        <strain evidence="2">NAU3</strain>
        <tissue evidence="2">Gut</tissue>
    </source>
</reference>
<accession>A0ABQ9X748</accession>
<comment type="caution">
    <text evidence="2">The sequence shown here is derived from an EMBL/GenBank/DDBJ whole genome shotgun (WGS) entry which is preliminary data.</text>
</comment>
<gene>
    <name evidence="2" type="ORF">BLNAU_17474</name>
</gene>
<evidence type="ECO:0000313" key="2">
    <source>
        <dbReference type="EMBL" id="KAK2947569.1"/>
    </source>
</evidence>
<dbReference type="Proteomes" id="UP001281761">
    <property type="component" value="Unassembled WGS sequence"/>
</dbReference>